<sequence length="399" mass="42652">MVAKTVGAGTVKTFFESQKGTLAAVLPKHVSADRMLKIALGAMRTTPKLMNCTLESLLGGVVQCSQLGLEPNTPLGHAYLIPFDNRRKGITEVQIVLGYKGLIDLSRRSGQVVSIAAHEVCENDKFDYAYGLDERLDHRPAMDERGKVIAFYAVAKLKDGGHAFEVMSRAQVEKICDESQNYKFAKDKAGSVWGQHFVEMGRKTVLRRLFKYLPVSIEMATAAALDDLNARGVSQELDINTIDGEFTVIPTGDEDDGAEDGQAVDPDTGEVLNPSPAKAQAEAGNPAQGAAAAAPASQPAGAQGHLAGTGDGAPEGLDPEKVEAQLMSAKDLEVLDLAADSICGVLDLDAQAHLNQVYEQRRKVIKQSAQSSPADQQPAAGQASSARQTTQRRRMEAPE</sequence>
<evidence type="ECO:0000256" key="1">
    <source>
        <dbReference type="SAM" id="MobiDB-lite"/>
    </source>
</evidence>
<dbReference type="AlphaFoldDB" id="A9I8T0"/>
<feature type="region of interest" description="Disordered" evidence="1">
    <location>
        <begin position="364"/>
        <end position="399"/>
    </location>
</feature>
<dbReference type="NCBIfam" id="NF007351">
    <property type="entry name" value="PRK09846.1"/>
    <property type="match status" value="1"/>
</dbReference>
<dbReference type="Proteomes" id="UP000001225">
    <property type="component" value="Chromosome"/>
</dbReference>
<evidence type="ECO:0000313" key="2">
    <source>
        <dbReference type="EMBL" id="CAP41284.1"/>
    </source>
</evidence>
<feature type="region of interest" description="Disordered" evidence="1">
    <location>
        <begin position="249"/>
        <end position="318"/>
    </location>
</feature>
<organism evidence="2 3">
    <name type="scientific">Bordetella petrii (strain ATCC BAA-461 / DSM 12804 / CCUG 43448 / CIP 107267 / Se-1111R)</name>
    <dbReference type="NCBI Taxonomy" id="340100"/>
    <lineage>
        <taxon>Bacteria</taxon>
        <taxon>Pseudomonadati</taxon>
        <taxon>Pseudomonadota</taxon>
        <taxon>Betaproteobacteria</taxon>
        <taxon>Burkholderiales</taxon>
        <taxon>Alcaligenaceae</taxon>
        <taxon>Bordetella</taxon>
    </lineage>
</organism>
<dbReference type="GO" id="GO:0006259">
    <property type="term" value="P:DNA metabolic process"/>
    <property type="evidence" value="ECO:0007669"/>
    <property type="project" value="InterPro"/>
</dbReference>
<dbReference type="InterPro" id="IPR018330">
    <property type="entry name" value="RecT_fam"/>
</dbReference>
<dbReference type="eggNOG" id="COG3723">
    <property type="taxonomic scope" value="Bacteria"/>
</dbReference>
<dbReference type="EMBL" id="AM902716">
    <property type="protein sequence ID" value="CAP41284.1"/>
    <property type="molecule type" value="Genomic_DNA"/>
</dbReference>
<proteinExistence type="predicted"/>
<accession>A9I8T0</accession>
<dbReference type="NCBIfam" id="TIGR00616">
    <property type="entry name" value="rect"/>
    <property type="match status" value="1"/>
</dbReference>
<protein>
    <submittedName>
        <fullName evidence="2">Phage-related DNA recombination protein</fullName>
    </submittedName>
</protein>
<reference evidence="2 3" key="1">
    <citation type="journal article" date="2008" name="BMC Genomics">
        <title>The missing link: Bordetella petrii is endowed with both the metabolic versatility of environmental bacteria and virulence traits of pathogenic Bordetellae.</title>
        <authorList>
            <person name="Gross R."/>
            <person name="Guzman C.A."/>
            <person name="Sebaihia M."/>
            <person name="Martins Dos Santos V.A."/>
            <person name="Pieper D.H."/>
            <person name="Koebnik R."/>
            <person name="Lechner M."/>
            <person name="Bartels D."/>
            <person name="Buhrmester J."/>
            <person name="Choudhuri J.V."/>
            <person name="Ebensen T."/>
            <person name="Gaigalat L."/>
            <person name="Herrmann S."/>
            <person name="Khachane A.N."/>
            <person name="Larisch C."/>
            <person name="Link S."/>
            <person name="Linke B."/>
            <person name="Meyer F."/>
            <person name="Mormann S."/>
            <person name="Nakunst D."/>
            <person name="Rueckert C."/>
            <person name="Schneiker-Bekel S."/>
            <person name="Schulze K."/>
            <person name="Vorhoelter F.J."/>
            <person name="Yevsa T."/>
            <person name="Engle J.T."/>
            <person name="Goldman W.E."/>
            <person name="Puehler A."/>
            <person name="Goebel U.B."/>
            <person name="Goesmann A."/>
            <person name="Bloecker H."/>
            <person name="Kaiser O."/>
            <person name="Martinez-Arias R."/>
        </authorList>
    </citation>
    <scope>NUCLEOTIDE SEQUENCE [LARGE SCALE GENOMIC DNA]</scope>
    <source>
        <strain evidence="3">ATCC BAA-461 / DSM 12804 / CCUG 43448 / CIP 107267 / Se-1111R</strain>
    </source>
</reference>
<keyword evidence="3" id="KW-1185">Reference proteome</keyword>
<feature type="compositionally biased region" description="Low complexity" evidence="1">
    <location>
        <begin position="367"/>
        <end position="388"/>
    </location>
</feature>
<dbReference type="InterPro" id="IPR004590">
    <property type="entry name" value="ssDNA_annealing_RecT"/>
</dbReference>
<gene>
    <name evidence="2" type="primary">recT</name>
    <name evidence="2" type="ordered locus">Bpet0952</name>
</gene>
<dbReference type="GO" id="GO:0003677">
    <property type="term" value="F:DNA binding"/>
    <property type="evidence" value="ECO:0007669"/>
    <property type="project" value="InterPro"/>
</dbReference>
<dbReference type="Pfam" id="PF03837">
    <property type="entry name" value="RecT"/>
    <property type="match status" value="1"/>
</dbReference>
<feature type="compositionally biased region" description="Low complexity" evidence="1">
    <location>
        <begin position="279"/>
        <end position="304"/>
    </location>
</feature>
<name>A9I8T0_BORPD</name>
<dbReference type="KEGG" id="bpt:Bpet0952"/>
<dbReference type="STRING" id="94624.Bpet0952"/>
<evidence type="ECO:0000313" key="3">
    <source>
        <dbReference type="Proteomes" id="UP000001225"/>
    </source>
</evidence>